<gene>
    <name evidence="1" type="ORF">ACFPOG_06930</name>
</gene>
<dbReference type="EMBL" id="JBHSMJ010000009">
    <property type="protein sequence ID" value="MFC5447987.1"/>
    <property type="molecule type" value="Genomic_DNA"/>
</dbReference>
<protein>
    <submittedName>
        <fullName evidence="1">Uncharacterized protein</fullName>
    </submittedName>
</protein>
<comment type="caution">
    <text evidence="1">The sequence shown here is derived from an EMBL/GenBank/DDBJ whole genome shotgun (WGS) entry which is preliminary data.</text>
</comment>
<sequence length="71" mass="8276">MEKMIKTKEGDGMRIQIQLSVGGDKVKDAILEIAEQKLGELSEEEIEQAIEIKIRTWVDRMVRVEWEVMED</sequence>
<dbReference type="Proteomes" id="UP001596044">
    <property type="component" value="Unassembled WGS sequence"/>
</dbReference>
<proteinExistence type="predicted"/>
<accession>A0ABW0K4J7</accession>
<organism evidence="1 2">
    <name type="scientific">Paenibacillus aestuarii</name>
    <dbReference type="NCBI Taxonomy" id="516965"/>
    <lineage>
        <taxon>Bacteria</taxon>
        <taxon>Bacillati</taxon>
        <taxon>Bacillota</taxon>
        <taxon>Bacilli</taxon>
        <taxon>Bacillales</taxon>
        <taxon>Paenibacillaceae</taxon>
        <taxon>Paenibacillus</taxon>
    </lineage>
</organism>
<dbReference type="RefSeq" id="WP_270885787.1">
    <property type="nucleotide sequence ID" value="NZ_JAQFVF010000092.1"/>
</dbReference>
<evidence type="ECO:0000313" key="2">
    <source>
        <dbReference type="Proteomes" id="UP001596044"/>
    </source>
</evidence>
<keyword evidence="2" id="KW-1185">Reference proteome</keyword>
<name>A0ABW0K4J7_9BACL</name>
<reference evidence="2" key="1">
    <citation type="journal article" date="2019" name="Int. J. Syst. Evol. Microbiol.">
        <title>The Global Catalogue of Microorganisms (GCM) 10K type strain sequencing project: providing services to taxonomists for standard genome sequencing and annotation.</title>
        <authorList>
            <consortium name="The Broad Institute Genomics Platform"/>
            <consortium name="The Broad Institute Genome Sequencing Center for Infectious Disease"/>
            <person name="Wu L."/>
            <person name="Ma J."/>
        </authorList>
    </citation>
    <scope>NUCLEOTIDE SEQUENCE [LARGE SCALE GENOMIC DNA]</scope>
    <source>
        <strain evidence="2">KACC 11904</strain>
    </source>
</reference>
<evidence type="ECO:0000313" key="1">
    <source>
        <dbReference type="EMBL" id="MFC5447987.1"/>
    </source>
</evidence>